<sequence length="59" mass="6466">MVNVYNVLPFIHSLGKTQSVTSMSDKSIYNFSAETLDGQLVPLSDYKGKALLIVNVATF</sequence>
<comment type="similarity">
    <text evidence="1">Belongs to the glutathione peroxidase family.</text>
</comment>
<proteinExistence type="inferred from homology"/>
<accession>A0A7N8X098</accession>
<dbReference type="InterPro" id="IPR036249">
    <property type="entry name" value="Thioredoxin-like_sf"/>
</dbReference>
<dbReference type="Gene3D" id="3.40.30.10">
    <property type="entry name" value="Glutaredoxin"/>
    <property type="match status" value="1"/>
</dbReference>
<dbReference type="PROSITE" id="PS51355">
    <property type="entry name" value="GLUTATHIONE_PEROXID_3"/>
    <property type="match status" value="1"/>
</dbReference>
<evidence type="ECO:0000256" key="3">
    <source>
        <dbReference type="ARBA" id="ARBA00023002"/>
    </source>
</evidence>
<organism evidence="4 5">
    <name type="scientific">Mastacembelus armatus</name>
    <name type="common">zig-zag eel</name>
    <dbReference type="NCBI Taxonomy" id="205130"/>
    <lineage>
        <taxon>Eukaryota</taxon>
        <taxon>Metazoa</taxon>
        <taxon>Chordata</taxon>
        <taxon>Craniata</taxon>
        <taxon>Vertebrata</taxon>
        <taxon>Euteleostomi</taxon>
        <taxon>Actinopterygii</taxon>
        <taxon>Neopterygii</taxon>
        <taxon>Teleostei</taxon>
        <taxon>Neoteleostei</taxon>
        <taxon>Acanthomorphata</taxon>
        <taxon>Anabantaria</taxon>
        <taxon>Synbranchiformes</taxon>
        <taxon>Mastacembelidae</taxon>
        <taxon>Mastacembelus</taxon>
    </lineage>
</organism>
<dbReference type="SUPFAM" id="SSF52833">
    <property type="entry name" value="Thioredoxin-like"/>
    <property type="match status" value="1"/>
</dbReference>
<reference evidence="4" key="2">
    <citation type="submission" date="2025-09" db="UniProtKB">
        <authorList>
            <consortium name="Ensembl"/>
        </authorList>
    </citation>
    <scope>IDENTIFICATION</scope>
</reference>
<protein>
    <recommendedName>
        <fullName evidence="6">Glutathione peroxidase</fullName>
    </recommendedName>
</protein>
<reference evidence="4" key="1">
    <citation type="submission" date="2025-08" db="UniProtKB">
        <authorList>
            <consortium name="Ensembl"/>
        </authorList>
    </citation>
    <scope>IDENTIFICATION</scope>
</reference>
<dbReference type="Proteomes" id="UP000261640">
    <property type="component" value="Unplaced"/>
</dbReference>
<dbReference type="GO" id="GO:0006979">
    <property type="term" value="P:response to oxidative stress"/>
    <property type="evidence" value="ECO:0007669"/>
    <property type="project" value="InterPro"/>
</dbReference>
<dbReference type="GeneTree" id="ENSGT00940000177206"/>
<dbReference type="Ensembl" id="ENSMAMT00000051652.1">
    <property type="protein sequence ID" value="ENSMAMP00000038624.1"/>
    <property type="gene ID" value="ENSMAMG00000025898.1"/>
</dbReference>
<dbReference type="AlphaFoldDB" id="A0A7N8X098"/>
<dbReference type="InterPro" id="IPR000889">
    <property type="entry name" value="Glutathione_peroxidase"/>
</dbReference>
<dbReference type="GO" id="GO:0004601">
    <property type="term" value="F:peroxidase activity"/>
    <property type="evidence" value="ECO:0007669"/>
    <property type="project" value="UniProtKB-KW"/>
</dbReference>
<evidence type="ECO:0000313" key="5">
    <source>
        <dbReference type="Proteomes" id="UP000261640"/>
    </source>
</evidence>
<keyword evidence="3" id="KW-0560">Oxidoreductase</keyword>
<evidence type="ECO:0000256" key="2">
    <source>
        <dbReference type="ARBA" id="ARBA00022559"/>
    </source>
</evidence>
<keyword evidence="5" id="KW-1185">Reference proteome</keyword>
<evidence type="ECO:0000313" key="4">
    <source>
        <dbReference type="Ensembl" id="ENSMAMP00000038624.1"/>
    </source>
</evidence>
<keyword evidence="2" id="KW-0575">Peroxidase</keyword>
<evidence type="ECO:0008006" key="6">
    <source>
        <dbReference type="Google" id="ProtNLM"/>
    </source>
</evidence>
<evidence type="ECO:0000256" key="1">
    <source>
        <dbReference type="ARBA" id="ARBA00006926"/>
    </source>
</evidence>
<name>A0A7N8X098_9TELE</name>
<dbReference type="InParanoid" id="A0A7N8X098"/>